<dbReference type="AlphaFoldDB" id="A0A1L6TF62"/>
<dbReference type="PROSITE" id="PS00599">
    <property type="entry name" value="AA_TRANSFER_CLASS_2"/>
    <property type="match status" value="1"/>
</dbReference>
<dbReference type="InterPro" id="IPR015424">
    <property type="entry name" value="PyrdxlP-dep_Trfase"/>
</dbReference>
<evidence type="ECO:0000256" key="4">
    <source>
        <dbReference type="ARBA" id="ARBA00011738"/>
    </source>
</evidence>
<keyword evidence="9" id="KW-0368">Histidine biosynthesis</keyword>
<comment type="catalytic activity">
    <reaction evidence="8 9">
        <text>L-histidinol phosphate + 2-oxoglutarate = 3-(imidazol-4-yl)-2-oxopropyl phosphate + L-glutamate</text>
        <dbReference type="Rhea" id="RHEA:23744"/>
        <dbReference type="ChEBI" id="CHEBI:16810"/>
        <dbReference type="ChEBI" id="CHEBI:29985"/>
        <dbReference type="ChEBI" id="CHEBI:57766"/>
        <dbReference type="ChEBI" id="CHEBI:57980"/>
        <dbReference type="EC" id="2.6.1.9"/>
    </reaction>
</comment>
<dbReference type="GO" id="GO:0000105">
    <property type="term" value="P:L-histidine biosynthetic process"/>
    <property type="evidence" value="ECO:0007669"/>
    <property type="project" value="UniProtKB-UniRule"/>
</dbReference>
<keyword evidence="7 9" id="KW-0663">Pyridoxal phosphate</keyword>
<evidence type="ECO:0000256" key="9">
    <source>
        <dbReference type="HAMAP-Rule" id="MF_01023"/>
    </source>
</evidence>
<dbReference type="Proteomes" id="UP000029558">
    <property type="component" value="Chromosome"/>
</dbReference>
<keyword evidence="6 9" id="KW-0808">Transferase</keyword>
<evidence type="ECO:0000256" key="8">
    <source>
        <dbReference type="ARBA" id="ARBA00047481"/>
    </source>
</evidence>
<dbReference type="GO" id="GO:0004400">
    <property type="term" value="F:histidinol-phosphate transaminase activity"/>
    <property type="evidence" value="ECO:0007669"/>
    <property type="project" value="UniProtKB-UniRule"/>
</dbReference>
<keyword evidence="5 9" id="KW-0032">Aminotransferase</keyword>
<accession>A0A1L6TF62</accession>
<dbReference type="Pfam" id="PF00155">
    <property type="entry name" value="Aminotran_1_2"/>
    <property type="match status" value="1"/>
</dbReference>
<evidence type="ECO:0000259" key="10">
    <source>
        <dbReference type="Pfam" id="PF00155"/>
    </source>
</evidence>
<gene>
    <name evidence="9" type="primary">hisC</name>
    <name evidence="11" type="ORF">KU39_2962</name>
</gene>
<dbReference type="InterPro" id="IPR004839">
    <property type="entry name" value="Aminotransferase_I/II_large"/>
</dbReference>
<dbReference type="RefSeq" id="WP_027242684.1">
    <property type="nucleotide sequence ID" value="NZ_CP012508.1"/>
</dbReference>
<feature type="domain" description="Aminotransferase class I/classII large" evidence="10">
    <location>
        <begin position="36"/>
        <end position="359"/>
    </location>
</feature>
<reference evidence="11 12" key="1">
    <citation type="journal article" date="2014" name="Genome Announc.">
        <title>Comparative Genome Analysis of Two Isolates of the Fish Pathogen Piscirickettsia salmonis from Different Hosts Reveals Major Differences in Virulence-Associated Secretion Systems.</title>
        <authorList>
            <person name="Bohle H."/>
            <person name="Henriquez P."/>
            <person name="Grothusen H."/>
            <person name="Navas E."/>
            <person name="Sandoval A."/>
            <person name="Bustamante F."/>
            <person name="Bustos P."/>
            <person name="Mancilla M."/>
        </authorList>
    </citation>
    <scope>NUCLEOTIDE SEQUENCE [LARGE SCALE GENOMIC DNA]</scope>
    <source>
        <strain evidence="12">B1-32597</strain>
    </source>
</reference>
<dbReference type="InterPro" id="IPR001917">
    <property type="entry name" value="Aminotrans_II_pyridoxalP_BS"/>
</dbReference>
<proteinExistence type="inferred from homology"/>
<dbReference type="InterPro" id="IPR015421">
    <property type="entry name" value="PyrdxlP-dep_Trfase_major"/>
</dbReference>
<evidence type="ECO:0000256" key="5">
    <source>
        <dbReference type="ARBA" id="ARBA00022576"/>
    </source>
</evidence>
<dbReference type="InterPro" id="IPR015422">
    <property type="entry name" value="PyrdxlP-dep_Trfase_small"/>
</dbReference>
<dbReference type="GO" id="GO:0030170">
    <property type="term" value="F:pyridoxal phosphate binding"/>
    <property type="evidence" value="ECO:0007669"/>
    <property type="project" value="InterPro"/>
</dbReference>
<comment type="pathway">
    <text evidence="2 9">Amino-acid biosynthesis; L-histidine biosynthesis; L-histidine from 5-phospho-alpha-D-ribose 1-diphosphate: step 7/9.</text>
</comment>
<comment type="cofactor">
    <cofactor evidence="1 9">
        <name>pyridoxal 5'-phosphate</name>
        <dbReference type="ChEBI" id="CHEBI:597326"/>
    </cofactor>
</comment>
<comment type="similarity">
    <text evidence="3 9">Belongs to the class-II pyridoxal-phosphate-dependent aminotransferase family. Histidinol-phosphate aminotransferase subfamily.</text>
</comment>
<dbReference type="InterPro" id="IPR050106">
    <property type="entry name" value="HistidinolP_aminotransfase"/>
</dbReference>
<dbReference type="HAMAP" id="MF_01023">
    <property type="entry name" value="HisC_aminotrans_2"/>
    <property type="match status" value="1"/>
</dbReference>
<sequence>MTLRLNELVPDFIREVVPYQPGKSIDEIKREYGLKNIIKLASNECPLAPSKKVVTAIESAIGNITRYSEDTAPLLRTRLAEKEKVTPEQILVGAGSSENLGMLIRCFIHADDEVIISEHAFSLYHIFSKMSGASIIQTPAKNYGHDLTAMLAAITEKTKIIFIANPNNPTGTWLDFSDIQKFLKEVPENVLVVLDEAYYEYVEDVNYQSAVSLLGQYDNLIITRTFSKAYGLGGLRIGYSISSQDVVNYMMRVRYSFNCSSMSVAAALAALDDQEHLQKNLANNKQGMIYLKSCFDKLGLEYLPSVTNFILVKVGEHAMNIFNALLKEGVIVRPTVADGLPEFLRISIGLPEENQVFINKLEKVLKEIL</sequence>
<dbReference type="PANTHER" id="PTHR43643:SF3">
    <property type="entry name" value="HISTIDINOL-PHOSPHATE AMINOTRANSFERASE"/>
    <property type="match status" value="1"/>
</dbReference>
<evidence type="ECO:0000256" key="3">
    <source>
        <dbReference type="ARBA" id="ARBA00007970"/>
    </source>
</evidence>
<keyword evidence="9" id="KW-0028">Amino-acid biosynthesis</keyword>
<dbReference type="OrthoDB" id="9813612at2"/>
<evidence type="ECO:0000256" key="6">
    <source>
        <dbReference type="ARBA" id="ARBA00022679"/>
    </source>
</evidence>
<dbReference type="EC" id="2.6.1.9" evidence="9"/>
<comment type="subunit">
    <text evidence="4 9">Homodimer.</text>
</comment>
<dbReference type="EMBL" id="CP012508">
    <property type="protein sequence ID" value="ALB24137.1"/>
    <property type="molecule type" value="Genomic_DNA"/>
</dbReference>
<organism evidence="11 12">
    <name type="scientific">Piscirickettsia salmonis</name>
    <dbReference type="NCBI Taxonomy" id="1238"/>
    <lineage>
        <taxon>Bacteria</taxon>
        <taxon>Pseudomonadati</taxon>
        <taxon>Pseudomonadota</taxon>
        <taxon>Gammaproteobacteria</taxon>
        <taxon>Thiotrichales</taxon>
        <taxon>Piscirickettsiaceae</taxon>
        <taxon>Piscirickettsia</taxon>
    </lineage>
</organism>
<name>A0A1L6TF62_PISSA</name>
<dbReference type="NCBIfam" id="TIGR01141">
    <property type="entry name" value="hisC"/>
    <property type="match status" value="1"/>
</dbReference>
<evidence type="ECO:0000256" key="7">
    <source>
        <dbReference type="ARBA" id="ARBA00022898"/>
    </source>
</evidence>
<dbReference type="Gene3D" id="3.90.1150.10">
    <property type="entry name" value="Aspartate Aminotransferase, domain 1"/>
    <property type="match status" value="1"/>
</dbReference>
<evidence type="ECO:0000256" key="1">
    <source>
        <dbReference type="ARBA" id="ARBA00001933"/>
    </source>
</evidence>
<evidence type="ECO:0000256" key="2">
    <source>
        <dbReference type="ARBA" id="ARBA00005011"/>
    </source>
</evidence>
<evidence type="ECO:0000313" key="12">
    <source>
        <dbReference type="Proteomes" id="UP000029558"/>
    </source>
</evidence>
<feature type="modified residue" description="N6-(pyridoxal phosphate)lysine" evidence="9">
    <location>
        <position position="228"/>
    </location>
</feature>
<dbReference type="SUPFAM" id="SSF53383">
    <property type="entry name" value="PLP-dependent transferases"/>
    <property type="match status" value="1"/>
</dbReference>
<dbReference type="InterPro" id="IPR005861">
    <property type="entry name" value="HisP_aminotrans"/>
</dbReference>
<protein>
    <recommendedName>
        <fullName evidence="9">Histidinol-phosphate aminotransferase</fullName>
        <ecNumber evidence="9">2.6.1.9</ecNumber>
    </recommendedName>
    <alternativeName>
        <fullName evidence="9">Imidazole acetol-phosphate transaminase</fullName>
    </alternativeName>
</protein>
<dbReference type="PANTHER" id="PTHR43643">
    <property type="entry name" value="HISTIDINOL-PHOSPHATE AMINOTRANSFERASE 2"/>
    <property type="match status" value="1"/>
</dbReference>
<dbReference type="CDD" id="cd00609">
    <property type="entry name" value="AAT_like"/>
    <property type="match status" value="1"/>
</dbReference>
<dbReference type="Gene3D" id="3.40.640.10">
    <property type="entry name" value="Type I PLP-dependent aspartate aminotransferase-like (Major domain)"/>
    <property type="match status" value="1"/>
</dbReference>
<evidence type="ECO:0000313" key="11">
    <source>
        <dbReference type="EMBL" id="ALB24137.1"/>
    </source>
</evidence>